<dbReference type="Pfam" id="PF01738">
    <property type="entry name" value="DLH"/>
    <property type="match status" value="1"/>
</dbReference>
<dbReference type="PANTHER" id="PTHR17630:SF44">
    <property type="entry name" value="PROTEIN AIM2"/>
    <property type="match status" value="1"/>
</dbReference>
<gene>
    <name evidence="2" type="ORF">N7494_012708</name>
</gene>
<feature type="domain" description="Dienelactone hydrolase" evidence="1">
    <location>
        <begin position="48"/>
        <end position="269"/>
    </location>
</feature>
<protein>
    <recommendedName>
        <fullName evidence="1">Dienelactone hydrolase domain-containing protein</fullName>
    </recommendedName>
</protein>
<reference evidence="2 3" key="1">
    <citation type="journal article" date="2023" name="IMA Fungus">
        <title>Comparative genomic study of the Penicillium genus elucidates a diverse pangenome and 15 lateral gene transfer events.</title>
        <authorList>
            <person name="Petersen C."/>
            <person name="Sorensen T."/>
            <person name="Nielsen M.R."/>
            <person name="Sondergaard T.E."/>
            <person name="Sorensen J.L."/>
            <person name="Fitzpatrick D.A."/>
            <person name="Frisvad J.C."/>
            <person name="Nielsen K.L."/>
        </authorList>
    </citation>
    <scope>NUCLEOTIDE SEQUENCE [LARGE SCALE GENOMIC DNA]</scope>
    <source>
        <strain evidence="2 3">IBT 35679</strain>
    </source>
</reference>
<dbReference type="GO" id="GO:0017000">
    <property type="term" value="P:antibiotic biosynthetic process"/>
    <property type="evidence" value="ECO:0007669"/>
    <property type="project" value="UniProtKB-ARBA"/>
</dbReference>
<dbReference type="GO" id="GO:0016787">
    <property type="term" value="F:hydrolase activity"/>
    <property type="evidence" value="ECO:0007669"/>
    <property type="project" value="InterPro"/>
</dbReference>
<dbReference type="InterPro" id="IPR002925">
    <property type="entry name" value="Dienelactn_hydro"/>
</dbReference>
<dbReference type="GO" id="GO:0072330">
    <property type="term" value="P:monocarboxylic acid biosynthetic process"/>
    <property type="evidence" value="ECO:0007669"/>
    <property type="project" value="UniProtKB-ARBA"/>
</dbReference>
<accession>A0AAD6CMX6</accession>
<dbReference type="InterPro" id="IPR029058">
    <property type="entry name" value="AB_hydrolase_fold"/>
</dbReference>
<proteinExistence type="predicted"/>
<comment type="caution">
    <text evidence="2">The sequence shown here is derived from an EMBL/GenBank/DDBJ whole genome shotgun (WGS) entry which is preliminary data.</text>
</comment>
<evidence type="ECO:0000313" key="2">
    <source>
        <dbReference type="EMBL" id="KAJ5526058.1"/>
    </source>
</evidence>
<dbReference type="SUPFAM" id="SSF53474">
    <property type="entry name" value="alpha/beta-Hydrolases"/>
    <property type="match status" value="1"/>
</dbReference>
<dbReference type="Gene3D" id="3.40.50.1820">
    <property type="entry name" value="alpha/beta hydrolase"/>
    <property type="match status" value="1"/>
</dbReference>
<keyword evidence="3" id="KW-1185">Reference proteome</keyword>
<evidence type="ECO:0000313" key="3">
    <source>
        <dbReference type="Proteomes" id="UP001220324"/>
    </source>
</evidence>
<dbReference type="AlphaFoldDB" id="A0AAD6CMX6"/>
<dbReference type="EMBL" id="JAQIZZ010000008">
    <property type="protein sequence ID" value="KAJ5526058.1"/>
    <property type="molecule type" value="Genomic_DNA"/>
</dbReference>
<evidence type="ECO:0000259" key="1">
    <source>
        <dbReference type="Pfam" id="PF01738"/>
    </source>
</evidence>
<organism evidence="2 3">
    <name type="scientific">Penicillium frequentans</name>
    <dbReference type="NCBI Taxonomy" id="3151616"/>
    <lineage>
        <taxon>Eukaryota</taxon>
        <taxon>Fungi</taxon>
        <taxon>Dikarya</taxon>
        <taxon>Ascomycota</taxon>
        <taxon>Pezizomycotina</taxon>
        <taxon>Eurotiomycetes</taxon>
        <taxon>Eurotiomycetidae</taxon>
        <taxon>Eurotiales</taxon>
        <taxon>Aspergillaceae</taxon>
        <taxon>Penicillium</taxon>
    </lineage>
</organism>
<name>A0AAD6CMX6_9EURO</name>
<sequence length="270" mass="29546">MRGCPLFSSNNPTVHSHKMASLSPDSCCYKGVKHEGVAKGKLSQFAGIEAYTVYPESQSTEKAILILTDILGHQFINIQLIADQFAANGYFVVIPDLFEGDPVPLNKPGEFDMEKWRAGEYNPKGTAHLPPNVDPIVDSCLTELRDTLGCKTIGAVGYCFGAKYVVRFLQPSTKVDAGFMAHPTGVTEEELGAIKGPLAIAAAETDAKFPPEKRHKSELILQQTGLPYQVNLYSGVNHGFAVRGDLSKRVVKYAKETAFLQAVQWFSEHL</sequence>
<dbReference type="Proteomes" id="UP001220324">
    <property type="component" value="Unassembled WGS sequence"/>
</dbReference>
<dbReference type="PANTHER" id="PTHR17630">
    <property type="entry name" value="DIENELACTONE HYDROLASE"/>
    <property type="match status" value="1"/>
</dbReference>